<sequence length="242" mass="28613">MTLWKCSEHFVRKSEENRMKKKNKIQPAMAFSFNSKTEHVFFFKKKGGTMHFDLDLYKPTELEKRISYIYRENGILSPSHMDLDKIAFIYDCHVIYSEKPTMVLYDDAYGGLIFLNAYVTKEQQREDFFHEISHPALHVGCQNTLPELFVDLQESQAASFQLYSAMPYFMLAAIEPSGYENEYISQLSDIFQLSFDFVNRRIEQVQRRIVQGYHDRNTQFRFNNTNPQDHERQLSIARAIVL</sequence>
<accession>A0A3A6PD47</accession>
<evidence type="ECO:0000259" key="1">
    <source>
        <dbReference type="Pfam" id="PF06114"/>
    </source>
</evidence>
<protein>
    <submittedName>
        <fullName evidence="2">ImmA/IrrE family metallo-endopeptidase</fullName>
    </submittedName>
</protein>
<reference evidence="2 3" key="1">
    <citation type="submission" date="2018-09" db="EMBL/GenBank/DDBJ databases">
        <title>Paenibacillus aracenensis nov. sp. isolated from a cave in southern Spain.</title>
        <authorList>
            <person name="Jurado V."/>
            <person name="Gutierrez-Patricio S."/>
            <person name="Gonzalez-Pimentel J.L."/>
            <person name="Miller A.Z."/>
            <person name="Laiz L."/>
            <person name="Saiz-Jimenez C."/>
        </authorList>
    </citation>
    <scope>NUCLEOTIDE SEQUENCE [LARGE SCALE GENOMIC DNA]</scope>
    <source>
        <strain evidence="2 3">JCM 19203</strain>
    </source>
</reference>
<dbReference type="Proteomes" id="UP000267798">
    <property type="component" value="Unassembled WGS sequence"/>
</dbReference>
<dbReference type="Pfam" id="PF06114">
    <property type="entry name" value="Peptidase_M78"/>
    <property type="match status" value="1"/>
</dbReference>
<evidence type="ECO:0000313" key="2">
    <source>
        <dbReference type="EMBL" id="RJX39412.1"/>
    </source>
</evidence>
<feature type="domain" description="IrrE N-terminal-like" evidence="1">
    <location>
        <begin position="92"/>
        <end position="202"/>
    </location>
</feature>
<organism evidence="2 3">
    <name type="scientific">Paenibacillus pinisoli</name>
    <dbReference type="NCBI Taxonomy" id="1276110"/>
    <lineage>
        <taxon>Bacteria</taxon>
        <taxon>Bacillati</taxon>
        <taxon>Bacillota</taxon>
        <taxon>Bacilli</taxon>
        <taxon>Bacillales</taxon>
        <taxon>Paenibacillaceae</taxon>
        <taxon>Paenibacillus</taxon>
    </lineage>
</organism>
<keyword evidence="3" id="KW-1185">Reference proteome</keyword>
<comment type="caution">
    <text evidence="2">The sequence shown here is derived from an EMBL/GenBank/DDBJ whole genome shotgun (WGS) entry which is preliminary data.</text>
</comment>
<dbReference type="AlphaFoldDB" id="A0A3A6PD47"/>
<gene>
    <name evidence="2" type="ORF">D3P09_08200</name>
</gene>
<proteinExistence type="predicted"/>
<dbReference type="OrthoDB" id="2417909at2"/>
<name>A0A3A6PD47_9BACL</name>
<dbReference type="EMBL" id="QXQB01000002">
    <property type="protein sequence ID" value="RJX39412.1"/>
    <property type="molecule type" value="Genomic_DNA"/>
</dbReference>
<dbReference type="InterPro" id="IPR010359">
    <property type="entry name" value="IrrE_HExxH"/>
</dbReference>
<evidence type="ECO:0000313" key="3">
    <source>
        <dbReference type="Proteomes" id="UP000267798"/>
    </source>
</evidence>